<dbReference type="InterPro" id="IPR037191">
    <property type="entry name" value="VPS9_dom_sf"/>
</dbReference>
<proteinExistence type="predicted"/>
<dbReference type="Proteomes" id="UP000186922">
    <property type="component" value="Unassembled WGS sequence"/>
</dbReference>
<dbReference type="InterPro" id="IPR051248">
    <property type="entry name" value="UPF0507/Ank_repeat_27"/>
</dbReference>
<dbReference type="PANTHER" id="PTHR24170">
    <property type="entry name" value="ANKYRIN REPEAT DOMAIN-CONTAINING PROTEIN 27"/>
    <property type="match status" value="1"/>
</dbReference>
<protein>
    <recommendedName>
        <fullName evidence="2">VPS9 domain-containing protein</fullName>
    </recommendedName>
</protein>
<dbReference type="EMBL" id="BDGG01000003">
    <property type="protein sequence ID" value="GAU95390.1"/>
    <property type="molecule type" value="Genomic_DNA"/>
</dbReference>
<keyword evidence="4" id="KW-1185">Reference proteome</keyword>
<dbReference type="GO" id="GO:0005770">
    <property type="term" value="C:late endosome"/>
    <property type="evidence" value="ECO:0007669"/>
    <property type="project" value="TreeGrafter"/>
</dbReference>
<dbReference type="STRING" id="947166.A0A1D1V3B4"/>
<feature type="domain" description="VPS9" evidence="2">
    <location>
        <begin position="251"/>
        <end position="397"/>
    </location>
</feature>
<dbReference type="GO" id="GO:0000149">
    <property type="term" value="F:SNARE binding"/>
    <property type="evidence" value="ECO:0007669"/>
    <property type="project" value="TreeGrafter"/>
</dbReference>
<dbReference type="AlphaFoldDB" id="A0A1D1V3B4"/>
<feature type="compositionally biased region" description="Low complexity" evidence="1">
    <location>
        <begin position="483"/>
        <end position="498"/>
    </location>
</feature>
<dbReference type="GO" id="GO:0030133">
    <property type="term" value="C:transport vesicle"/>
    <property type="evidence" value="ECO:0007669"/>
    <property type="project" value="TreeGrafter"/>
</dbReference>
<dbReference type="GO" id="GO:0005886">
    <property type="term" value="C:plasma membrane"/>
    <property type="evidence" value="ECO:0007669"/>
    <property type="project" value="TreeGrafter"/>
</dbReference>
<dbReference type="GO" id="GO:0097422">
    <property type="term" value="C:tubular endosome"/>
    <property type="evidence" value="ECO:0007669"/>
    <property type="project" value="TreeGrafter"/>
</dbReference>
<gene>
    <name evidence="3" type="primary">RvY_07014-1</name>
    <name evidence="3" type="synonym">RvY_07014.1</name>
    <name evidence="3" type="ORF">RvY_07014</name>
</gene>
<evidence type="ECO:0000259" key="2">
    <source>
        <dbReference type="PROSITE" id="PS51205"/>
    </source>
</evidence>
<dbReference type="GO" id="GO:0005769">
    <property type="term" value="C:early endosome"/>
    <property type="evidence" value="ECO:0007669"/>
    <property type="project" value="TreeGrafter"/>
</dbReference>
<sequence length="506" mass="55946">MTEEFFLDNPFYIALTQQFPDLYSKACARRCVICVPRVSSLPATKNGKQVGPGSNLIRRAELGLHILQPSPLQGHEEGLYDCVQKGYSVKIDSKKGIITGYSGFGRNFSARILSEERCYDEKSHGSFMLLTIDHPLGEGMDRYNQRLPDLDYSADKLTTASCEAFLRDAYADQVLVSFKKAIEQIYRTYVLLEDYLDDLANKIHNLVSIAAEKTLQMQPAISRKDVAAAFEMFGHSLLYSKIFPFIQTVCLNREATIMKNMSAVKKPEHIGGMNISTATYPTAQRLLRNVSSQTSPLQQLVHFSQSIQALQDDLSTFHKNQLRTCRAQSPFPTLSADDTLSLLLYIVASQRILHLSSCLLYMERFCWTIPDGSLQYSLTTLEAMVRFLESCGSTTGSLAPRAAAATGKDLPSGFSSPAEEGSGVEEASPVDERDHRCFTPPNCQETNTSPVTNLGSPAGISESCIDRKLRNLDISSLDSSLFPSTPASSPLRSSSRTTDNSSPFLK</sequence>
<dbReference type="GO" id="GO:0045022">
    <property type="term" value="P:early endosome to late endosome transport"/>
    <property type="evidence" value="ECO:0007669"/>
    <property type="project" value="TreeGrafter"/>
</dbReference>
<feature type="region of interest" description="Disordered" evidence="1">
    <location>
        <begin position="477"/>
        <end position="506"/>
    </location>
</feature>
<comment type="caution">
    <text evidence="3">The sequence shown here is derived from an EMBL/GenBank/DDBJ whole genome shotgun (WGS) entry which is preliminary data.</text>
</comment>
<reference evidence="3 4" key="1">
    <citation type="journal article" date="2016" name="Nat. Commun.">
        <title>Extremotolerant tardigrade genome and improved radiotolerance of human cultured cells by tardigrade-unique protein.</title>
        <authorList>
            <person name="Hashimoto T."/>
            <person name="Horikawa D.D."/>
            <person name="Saito Y."/>
            <person name="Kuwahara H."/>
            <person name="Kozuka-Hata H."/>
            <person name="Shin-I T."/>
            <person name="Minakuchi Y."/>
            <person name="Ohishi K."/>
            <person name="Motoyama A."/>
            <person name="Aizu T."/>
            <person name="Enomoto A."/>
            <person name="Kondo K."/>
            <person name="Tanaka S."/>
            <person name="Hara Y."/>
            <person name="Koshikawa S."/>
            <person name="Sagara H."/>
            <person name="Miura T."/>
            <person name="Yokobori S."/>
            <person name="Miyagawa K."/>
            <person name="Suzuki Y."/>
            <person name="Kubo T."/>
            <person name="Oyama M."/>
            <person name="Kohara Y."/>
            <person name="Fujiyama A."/>
            <person name="Arakawa K."/>
            <person name="Katayama T."/>
            <person name="Toyoda A."/>
            <person name="Kunieda T."/>
        </authorList>
    </citation>
    <scope>NUCLEOTIDE SEQUENCE [LARGE SCALE GENOMIC DNA]</scope>
    <source>
        <strain evidence="3 4">YOKOZUNA-1</strain>
    </source>
</reference>
<name>A0A1D1V3B4_RAMVA</name>
<dbReference type="SUPFAM" id="SSF109993">
    <property type="entry name" value="VPS9 domain"/>
    <property type="match status" value="1"/>
</dbReference>
<dbReference type="GO" id="GO:0005085">
    <property type="term" value="F:guanyl-nucleotide exchange factor activity"/>
    <property type="evidence" value="ECO:0007669"/>
    <property type="project" value="TreeGrafter"/>
</dbReference>
<feature type="region of interest" description="Disordered" evidence="1">
    <location>
        <begin position="406"/>
        <end position="457"/>
    </location>
</feature>
<organism evidence="3 4">
    <name type="scientific">Ramazzottius varieornatus</name>
    <name type="common">Water bear</name>
    <name type="synonym">Tardigrade</name>
    <dbReference type="NCBI Taxonomy" id="947166"/>
    <lineage>
        <taxon>Eukaryota</taxon>
        <taxon>Metazoa</taxon>
        <taxon>Ecdysozoa</taxon>
        <taxon>Tardigrada</taxon>
        <taxon>Eutardigrada</taxon>
        <taxon>Parachela</taxon>
        <taxon>Hypsibioidea</taxon>
        <taxon>Ramazzottiidae</taxon>
        <taxon>Ramazzottius</taxon>
    </lineage>
</organism>
<feature type="compositionally biased region" description="Polar residues" evidence="1">
    <location>
        <begin position="441"/>
        <end position="455"/>
    </location>
</feature>
<dbReference type="Gene3D" id="1.20.1050.80">
    <property type="entry name" value="VPS9 domain"/>
    <property type="match status" value="1"/>
</dbReference>
<accession>A0A1D1V3B4</accession>
<dbReference type="InterPro" id="IPR003123">
    <property type="entry name" value="VPS9"/>
</dbReference>
<dbReference type="PROSITE" id="PS51205">
    <property type="entry name" value="VPS9"/>
    <property type="match status" value="1"/>
</dbReference>
<evidence type="ECO:0000313" key="3">
    <source>
        <dbReference type="EMBL" id="GAU95390.1"/>
    </source>
</evidence>
<dbReference type="OrthoDB" id="411646at2759"/>
<evidence type="ECO:0000313" key="4">
    <source>
        <dbReference type="Proteomes" id="UP000186922"/>
    </source>
</evidence>
<dbReference type="PANTHER" id="PTHR24170:SF1">
    <property type="entry name" value="DOMAIN PROTEIN, PUTATIVE (AFU_ORTHOLOGUE AFUA_1G09870)-RELATED"/>
    <property type="match status" value="1"/>
</dbReference>
<dbReference type="Pfam" id="PF02204">
    <property type="entry name" value="VPS9"/>
    <property type="match status" value="1"/>
</dbReference>
<evidence type="ECO:0000256" key="1">
    <source>
        <dbReference type="SAM" id="MobiDB-lite"/>
    </source>
</evidence>